<dbReference type="Pfam" id="PF13560">
    <property type="entry name" value="HTH_31"/>
    <property type="match status" value="1"/>
</dbReference>
<evidence type="ECO:0000313" key="3">
    <source>
        <dbReference type="Proteomes" id="UP001304298"/>
    </source>
</evidence>
<evidence type="ECO:0000259" key="1">
    <source>
        <dbReference type="PROSITE" id="PS50943"/>
    </source>
</evidence>
<proteinExistence type="predicted"/>
<dbReference type="PROSITE" id="PS50943">
    <property type="entry name" value="HTH_CROC1"/>
    <property type="match status" value="1"/>
</dbReference>
<sequence length="293" mass="31545">MPENEDATTSKALRLGAAIRQERSATGISLSEFARTIGMAKSRLSNIENGHAVPKEHELGTILTRLDVTGVRYEEIVGLLDGADAAQWVATSLADQARQHEAYVDFEQKAGRIVENGPLLIPGIAQTEGYARAIMSSGGTVPPEQISTRVATRLGRRAVISPDERTEPAALVALIGEPAIRRVIGGRAVMLKQLEYLLKISKWDNVEIRITAEEGWGPNLEGAFTLIEPRAAGTPAIVFLETRRSGLILHREEDVAAYRAAVELVVQAAMSPTESAELIASVIDGLTPPVATR</sequence>
<dbReference type="InterPro" id="IPR043917">
    <property type="entry name" value="DUF5753"/>
</dbReference>
<keyword evidence="3" id="KW-1185">Reference proteome</keyword>
<dbReference type="SMART" id="SM00530">
    <property type="entry name" value="HTH_XRE"/>
    <property type="match status" value="1"/>
</dbReference>
<comment type="caution">
    <text evidence="2">The sequence shown here is derived from an EMBL/GenBank/DDBJ whole genome shotgun (WGS) entry which is preliminary data.</text>
</comment>
<dbReference type="CDD" id="cd00093">
    <property type="entry name" value="HTH_XRE"/>
    <property type="match status" value="1"/>
</dbReference>
<dbReference type="Proteomes" id="UP001304298">
    <property type="component" value="Unassembled WGS sequence"/>
</dbReference>
<gene>
    <name evidence="2" type="ORF">VA596_41760</name>
</gene>
<protein>
    <submittedName>
        <fullName evidence="2">Helix-turn-helix transcriptional regulator</fullName>
    </submittedName>
</protein>
<evidence type="ECO:0000313" key="2">
    <source>
        <dbReference type="EMBL" id="MEA5366114.1"/>
    </source>
</evidence>
<dbReference type="Pfam" id="PF19054">
    <property type="entry name" value="DUF5753"/>
    <property type="match status" value="1"/>
</dbReference>
<name>A0ABU5RKM4_9PSEU</name>
<dbReference type="InterPro" id="IPR010982">
    <property type="entry name" value="Lambda_DNA-bd_dom_sf"/>
</dbReference>
<accession>A0ABU5RKM4</accession>
<dbReference type="Gene3D" id="1.10.260.40">
    <property type="entry name" value="lambda repressor-like DNA-binding domains"/>
    <property type="match status" value="1"/>
</dbReference>
<dbReference type="SUPFAM" id="SSF47413">
    <property type="entry name" value="lambda repressor-like DNA-binding domains"/>
    <property type="match status" value="1"/>
</dbReference>
<dbReference type="RefSeq" id="WP_323335133.1">
    <property type="nucleotide sequence ID" value="NZ_JAYFSI010000014.1"/>
</dbReference>
<dbReference type="EMBL" id="JAYFSI010000014">
    <property type="protein sequence ID" value="MEA5366114.1"/>
    <property type="molecule type" value="Genomic_DNA"/>
</dbReference>
<organism evidence="2 3">
    <name type="scientific">Amycolatopsis heterodermiae</name>
    <dbReference type="NCBI Taxonomy" id="3110235"/>
    <lineage>
        <taxon>Bacteria</taxon>
        <taxon>Bacillati</taxon>
        <taxon>Actinomycetota</taxon>
        <taxon>Actinomycetes</taxon>
        <taxon>Pseudonocardiales</taxon>
        <taxon>Pseudonocardiaceae</taxon>
        <taxon>Amycolatopsis</taxon>
    </lineage>
</organism>
<dbReference type="InterPro" id="IPR001387">
    <property type="entry name" value="Cro/C1-type_HTH"/>
</dbReference>
<feature type="domain" description="HTH cro/C1-type" evidence="1">
    <location>
        <begin position="19"/>
        <end position="76"/>
    </location>
</feature>
<reference evidence="2 3" key="1">
    <citation type="submission" date="2023-12" db="EMBL/GenBank/DDBJ databases">
        <title>Amycolatopsis sp. V23-08.</title>
        <authorList>
            <person name="Somphong A."/>
        </authorList>
    </citation>
    <scope>NUCLEOTIDE SEQUENCE [LARGE SCALE GENOMIC DNA]</scope>
    <source>
        <strain evidence="2 3">V23-08</strain>
    </source>
</reference>